<dbReference type="Proteomes" id="UP000037931">
    <property type="component" value="Unassembled WGS sequence"/>
</dbReference>
<keyword evidence="6" id="KW-1185">Reference proteome</keyword>
<comment type="caution">
    <text evidence="5">The sequence shown here is derived from an EMBL/GenBank/DDBJ whole genome shotgun (WGS) entry which is preliminary data.</text>
</comment>
<keyword evidence="3" id="KW-0560">Oxidoreductase</keyword>
<dbReference type="InterPro" id="IPR045247">
    <property type="entry name" value="Oye-like"/>
</dbReference>
<accession>A0A0N1J5L7</accession>
<dbReference type="NCBIfam" id="NF007899">
    <property type="entry name" value="PRK10605.1"/>
    <property type="match status" value="1"/>
</dbReference>
<dbReference type="EMBL" id="JSYZ01000026">
    <property type="protein sequence ID" value="KPA87706.1"/>
    <property type="molecule type" value="Genomic_DNA"/>
</dbReference>
<dbReference type="PANTHER" id="PTHR22893:SF91">
    <property type="entry name" value="NADPH DEHYDROGENASE 2-RELATED"/>
    <property type="match status" value="1"/>
</dbReference>
<dbReference type="InterPro" id="IPR001155">
    <property type="entry name" value="OxRdtase_FMN_N"/>
</dbReference>
<proteinExistence type="inferred from homology"/>
<dbReference type="AlphaFoldDB" id="A0A0N1J5L7"/>
<evidence type="ECO:0000259" key="4">
    <source>
        <dbReference type="Pfam" id="PF00724"/>
    </source>
</evidence>
<gene>
    <name evidence="5" type="ORF">PF66_05657</name>
</gene>
<organism evidence="5 6">
    <name type="scientific">Pseudomonas asplenii</name>
    <dbReference type="NCBI Taxonomy" id="53407"/>
    <lineage>
        <taxon>Bacteria</taxon>
        <taxon>Pseudomonadati</taxon>
        <taxon>Pseudomonadota</taxon>
        <taxon>Gammaproteobacteria</taxon>
        <taxon>Pseudomonadales</taxon>
        <taxon>Pseudomonadaceae</taxon>
        <taxon>Pseudomonas</taxon>
    </lineage>
</organism>
<feature type="domain" description="NADH:flavin oxidoreductase/NADH oxidase N-terminal" evidence="4">
    <location>
        <begin position="4"/>
        <end position="348"/>
    </location>
</feature>
<dbReference type="SUPFAM" id="SSF51395">
    <property type="entry name" value="FMN-linked oxidoreductases"/>
    <property type="match status" value="1"/>
</dbReference>
<protein>
    <submittedName>
        <fullName evidence="5">NADH:flavin oxidoreductase</fullName>
    </submittedName>
</protein>
<dbReference type="OrthoDB" id="8523426at2"/>
<dbReference type="PANTHER" id="PTHR22893">
    <property type="entry name" value="NADH OXIDOREDUCTASE-RELATED"/>
    <property type="match status" value="1"/>
</dbReference>
<dbReference type="GO" id="GO:0010181">
    <property type="term" value="F:FMN binding"/>
    <property type="evidence" value="ECO:0007669"/>
    <property type="project" value="InterPro"/>
</dbReference>
<evidence type="ECO:0000313" key="5">
    <source>
        <dbReference type="EMBL" id="KPA87706.1"/>
    </source>
</evidence>
<evidence type="ECO:0000256" key="3">
    <source>
        <dbReference type="ARBA" id="ARBA00023002"/>
    </source>
</evidence>
<dbReference type="InterPro" id="IPR013785">
    <property type="entry name" value="Aldolase_TIM"/>
</dbReference>
<dbReference type="GO" id="GO:0005829">
    <property type="term" value="C:cytosol"/>
    <property type="evidence" value="ECO:0007669"/>
    <property type="project" value="TreeGrafter"/>
</dbReference>
<dbReference type="Gene3D" id="3.20.20.70">
    <property type="entry name" value="Aldolase class I"/>
    <property type="match status" value="1"/>
</dbReference>
<reference evidence="5 6" key="1">
    <citation type="journal article" date="2015" name="PLoS ONE">
        <title>Rice-Infecting Pseudomonas Genomes Are Highly Accessorized and Harbor Multiple Putative Virulence Mechanisms to Cause Sheath Brown Rot.</title>
        <authorList>
            <person name="Quibod I.L."/>
            <person name="Grande G."/>
            <person name="Oreiro E.G."/>
            <person name="Borja F.N."/>
            <person name="Dossa G.S."/>
            <person name="Mauleon R."/>
            <person name="Cruz C.V."/>
            <person name="Oliva R."/>
        </authorList>
    </citation>
    <scope>NUCLEOTIDE SEQUENCE [LARGE SCALE GENOMIC DNA]</scope>
    <source>
        <strain evidence="5 6">IRRI 6609</strain>
    </source>
</reference>
<dbReference type="FunFam" id="3.20.20.70:FF:000059">
    <property type="entry name" value="N-ethylmaleimide reductase, FMN-linked"/>
    <property type="match status" value="1"/>
</dbReference>
<dbReference type="CDD" id="cd02933">
    <property type="entry name" value="OYE_like_FMN"/>
    <property type="match status" value="1"/>
</dbReference>
<dbReference type="RefSeq" id="WP_054064447.1">
    <property type="nucleotide sequence ID" value="NZ_JSYZ01000026.1"/>
</dbReference>
<dbReference type="PATRIC" id="fig|50340.43.peg.3375"/>
<dbReference type="GO" id="GO:0016628">
    <property type="term" value="F:oxidoreductase activity, acting on the CH-CH group of donors, NAD or NADP as acceptor"/>
    <property type="evidence" value="ECO:0007669"/>
    <property type="project" value="UniProtKB-ARBA"/>
</dbReference>
<name>A0A0N1J5L7_9PSED</name>
<sequence length="370" mass="40520">MIGNLFAPIRVGALELPHRIAMAPLTRSRAGQPGDVPTEMTVEYYGQRASAALIITEATQISQQGQGYAWTPGIYTPAHIQAWKRVSDEVHERDGRIFMQLWHVGRVSHPSFQPGHALPVAPSAIAAPGKTFIVDEDGQGVWGDVPVPRALETEEVAGIIDDYRHAALNAIEAGMDGVEIHAGNGYLLDQFINSNSNRRTDPYGGSYQNRARLLLAIVQAVSKEIGADRVGVRLTPMGRFMGMGDDTPMETFTYIVESLNRYGLAYLHLVEPAVVGTVKDESLDPRWDEIILKLRAAWQGVLVIAGGYDPASAEKAIREGRADIVAFGRAFLANPDLPRRIREGLDLNTPDPTTFFGGDERGYIDYPVHP</sequence>
<evidence type="ECO:0000256" key="2">
    <source>
        <dbReference type="ARBA" id="ARBA00005979"/>
    </source>
</evidence>
<evidence type="ECO:0000313" key="6">
    <source>
        <dbReference type="Proteomes" id="UP000037931"/>
    </source>
</evidence>
<comment type="cofactor">
    <cofactor evidence="1">
        <name>FMN</name>
        <dbReference type="ChEBI" id="CHEBI:58210"/>
    </cofactor>
</comment>
<comment type="similarity">
    <text evidence="2">Belongs to the NADH:flavin oxidoreductase/NADH oxidase family.</text>
</comment>
<dbReference type="STRING" id="50340.PF66_05657"/>
<dbReference type="Pfam" id="PF00724">
    <property type="entry name" value="Oxidored_FMN"/>
    <property type="match status" value="1"/>
</dbReference>
<evidence type="ECO:0000256" key="1">
    <source>
        <dbReference type="ARBA" id="ARBA00001917"/>
    </source>
</evidence>